<protein>
    <recommendedName>
        <fullName evidence="3">Cathepsin propeptide inhibitor domain-containing protein</fullName>
    </recommendedName>
</protein>
<evidence type="ECO:0000256" key="1">
    <source>
        <dbReference type="ARBA" id="ARBA00008455"/>
    </source>
</evidence>
<dbReference type="Pfam" id="PF08246">
    <property type="entry name" value="Inhibitor_I29"/>
    <property type="match status" value="1"/>
</dbReference>
<feature type="chain" id="PRO_5042130404" description="Cathepsin propeptide inhibitor domain-containing protein" evidence="2">
    <location>
        <begin position="25"/>
        <end position="183"/>
    </location>
</feature>
<dbReference type="InterPro" id="IPR000668">
    <property type="entry name" value="Peptidase_C1A_C"/>
</dbReference>
<dbReference type="AlphaFoldDB" id="A0AAE1RMT3"/>
<dbReference type="EMBL" id="JAVYJV010000014">
    <property type="protein sequence ID" value="KAK4354568.1"/>
    <property type="molecule type" value="Genomic_DNA"/>
</dbReference>
<reference evidence="4" key="1">
    <citation type="submission" date="2023-12" db="EMBL/GenBank/DDBJ databases">
        <title>Genome assembly of Anisodus tanguticus.</title>
        <authorList>
            <person name="Wang Y.-J."/>
        </authorList>
    </citation>
    <scope>NUCLEOTIDE SEQUENCE</scope>
    <source>
        <strain evidence="4">KB-2021</strain>
        <tissue evidence="4">Leaf</tissue>
    </source>
</reference>
<keyword evidence="5" id="KW-1185">Reference proteome</keyword>
<dbReference type="Proteomes" id="UP001291623">
    <property type="component" value="Unassembled WGS sequence"/>
</dbReference>
<dbReference type="Gene3D" id="2.40.50.170">
    <property type="entry name" value="Cysteine proteinases. Chain C"/>
    <property type="match status" value="1"/>
</dbReference>
<proteinExistence type="inferred from homology"/>
<accession>A0AAE1RMT3</accession>
<dbReference type="SUPFAM" id="SSF54001">
    <property type="entry name" value="Cysteine proteinases"/>
    <property type="match status" value="2"/>
</dbReference>
<evidence type="ECO:0000313" key="5">
    <source>
        <dbReference type="Proteomes" id="UP001291623"/>
    </source>
</evidence>
<evidence type="ECO:0000313" key="4">
    <source>
        <dbReference type="EMBL" id="KAK4354568.1"/>
    </source>
</evidence>
<dbReference type="PANTHER" id="PTHR12411">
    <property type="entry name" value="CYSTEINE PROTEASE FAMILY C1-RELATED"/>
    <property type="match status" value="1"/>
</dbReference>
<keyword evidence="2" id="KW-0732">Signal</keyword>
<feature type="domain" description="Cathepsin propeptide inhibitor" evidence="3">
    <location>
        <begin position="38"/>
        <end position="95"/>
    </location>
</feature>
<dbReference type="InterPro" id="IPR038765">
    <property type="entry name" value="Papain-like_cys_pep_sf"/>
</dbReference>
<dbReference type="SMART" id="SM00848">
    <property type="entry name" value="Inhibitor_I29"/>
    <property type="match status" value="1"/>
</dbReference>
<dbReference type="InterPro" id="IPR013128">
    <property type="entry name" value="Peptidase_C1A"/>
</dbReference>
<evidence type="ECO:0000259" key="3">
    <source>
        <dbReference type="SMART" id="SM00848"/>
    </source>
</evidence>
<sequence>MALTFNWNLAFAALLVLLLQASRATSRGLYEASMIQKHEQWMDRLERVYKDDVEKAKRFTIFKDNAEYIDSVNKAGIKPYKLVINEFADLTNEEFRATHNGYRMPSQQKPSEITSFKYENVTAPTTMDWRKEGAVTGVKDQGQCVKNSWGTSWGENGYIRMQRNVDAEEGLCGIAMQASYPTA</sequence>
<feature type="signal peptide" evidence="2">
    <location>
        <begin position="1"/>
        <end position="24"/>
    </location>
</feature>
<name>A0AAE1RMT3_9SOLA</name>
<dbReference type="Gene3D" id="3.90.70.10">
    <property type="entry name" value="Cysteine proteinases"/>
    <property type="match status" value="1"/>
</dbReference>
<evidence type="ECO:0000256" key="2">
    <source>
        <dbReference type="SAM" id="SignalP"/>
    </source>
</evidence>
<comment type="similarity">
    <text evidence="1">Belongs to the peptidase C1 family.</text>
</comment>
<organism evidence="4 5">
    <name type="scientific">Anisodus tanguticus</name>
    <dbReference type="NCBI Taxonomy" id="243964"/>
    <lineage>
        <taxon>Eukaryota</taxon>
        <taxon>Viridiplantae</taxon>
        <taxon>Streptophyta</taxon>
        <taxon>Embryophyta</taxon>
        <taxon>Tracheophyta</taxon>
        <taxon>Spermatophyta</taxon>
        <taxon>Magnoliopsida</taxon>
        <taxon>eudicotyledons</taxon>
        <taxon>Gunneridae</taxon>
        <taxon>Pentapetalae</taxon>
        <taxon>asterids</taxon>
        <taxon>lamiids</taxon>
        <taxon>Solanales</taxon>
        <taxon>Solanaceae</taxon>
        <taxon>Solanoideae</taxon>
        <taxon>Hyoscyameae</taxon>
        <taxon>Anisodus</taxon>
    </lineage>
</organism>
<dbReference type="Pfam" id="PF00112">
    <property type="entry name" value="Peptidase_C1"/>
    <property type="match status" value="1"/>
</dbReference>
<dbReference type="InterPro" id="IPR013201">
    <property type="entry name" value="Prot_inhib_I29"/>
</dbReference>
<dbReference type="GO" id="GO:0006508">
    <property type="term" value="P:proteolysis"/>
    <property type="evidence" value="ECO:0007669"/>
    <property type="project" value="InterPro"/>
</dbReference>
<dbReference type="GO" id="GO:0008234">
    <property type="term" value="F:cysteine-type peptidase activity"/>
    <property type="evidence" value="ECO:0007669"/>
    <property type="project" value="InterPro"/>
</dbReference>
<comment type="caution">
    <text evidence="4">The sequence shown here is derived from an EMBL/GenBank/DDBJ whole genome shotgun (WGS) entry which is preliminary data.</text>
</comment>
<gene>
    <name evidence="4" type="ORF">RND71_026762</name>
</gene>